<dbReference type="Proteomes" id="UP000482800">
    <property type="component" value="Unassembled WGS sequence"/>
</dbReference>
<dbReference type="PANTHER" id="PTHR19372">
    <property type="entry name" value="SULFITE REDUCTASE"/>
    <property type="match status" value="1"/>
</dbReference>
<evidence type="ECO:0000313" key="3">
    <source>
        <dbReference type="Proteomes" id="UP000482800"/>
    </source>
</evidence>
<evidence type="ECO:0000313" key="2">
    <source>
        <dbReference type="EMBL" id="GFJ82179.1"/>
    </source>
</evidence>
<dbReference type="Pfam" id="PF00174">
    <property type="entry name" value="Oxidored_molyb"/>
    <property type="match status" value="1"/>
</dbReference>
<protein>
    <recommendedName>
        <fullName evidence="1">Oxidoreductase molybdopterin-binding domain-containing protein</fullName>
    </recommendedName>
</protein>
<dbReference type="AlphaFoldDB" id="A0A6V8KJ59"/>
<dbReference type="GO" id="GO:0043546">
    <property type="term" value="F:molybdopterin cofactor binding"/>
    <property type="evidence" value="ECO:0007669"/>
    <property type="project" value="TreeGrafter"/>
</dbReference>
<sequence length="200" mass="20769">MAGTALAGGGAAILRRQRTGDAAAAREAVRLPAPAKPLPAFHAPGFYTANADFYRVDTALTVPRVDVDGWRLRLRGMVERPVTLTFADLLARPLAERDITLNCVSNEVGGPYVGTARWLGAALSDLLREAGIRAGADQLVARSTDGMTIGTPIETIMDGRDTLLAVGMNGEPLPCATAFPCACSPPASTATPARANGSPS</sequence>
<evidence type="ECO:0000259" key="1">
    <source>
        <dbReference type="Pfam" id="PF00174"/>
    </source>
</evidence>
<dbReference type="GO" id="GO:0020037">
    <property type="term" value="F:heme binding"/>
    <property type="evidence" value="ECO:0007669"/>
    <property type="project" value="TreeGrafter"/>
</dbReference>
<feature type="domain" description="Oxidoreductase molybdopterin-binding" evidence="1">
    <location>
        <begin position="60"/>
        <end position="181"/>
    </location>
</feature>
<dbReference type="EMBL" id="BLPF01000002">
    <property type="protein sequence ID" value="GFJ82179.1"/>
    <property type="molecule type" value="Genomic_DNA"/>
</dbReference>
<keyword evidence="3" id="KW-1185">Reference proteome</keyword>
<proteinExistence type="predicted"/>
<accession>A0A6V8KJ59</accession>
<dbReference type="PANTHER" id="PTHR19372:SF7">
    <property type="entry name" value="SULFITE OXIDASE, MITOCHONDRIAL"/>
    <property type="match status" value="1"/>
</dbReference>
<comment type="caution">
    <text evidence="2">The sequence shown here is derived from an EMBL/GenBank/DDBJ whole genome shotgun (WGS) entry which is preliminary data.</text>
</comment>
<dbReference type="Gene3D" id="3.90.420.10">
    <property type="entry name" value="Oxidoreductase, molybdopterin-binding domain"/>
    <property type="match status" value="1"/>
</dbReference>
<dbReference type="GO" id="GO:0006790">
    <property type="term" value="P:sulfur compound metabolic process"/>
    <property type="evidence" value="ECO:0007669"/>
    <property type="project" value="TreeGrafter"/>
</dbReference>
<dbReference type="CDD" id="cd00321">
    <property type="entry name" value="SO_family_Moco"/>
    <property type="match status" value="1"/>
</dbReference>
<dbReference type="GO" id="GO:0008482">
    <property type="term" value="F:sulfite oxidase activity"/>
    <property type="evidence" value="ECO:0007669"/>
    <property type="project" value="TreeGrafter"/>
</dbReference>
<dbReference type="SUPFAM" id="SSF56524">
    <property type="entry name" value="Oxidoreductase molybdopterin-binding domain"/>
    <property type="match status" value="1"/>
</dbReference>
<gene>
    <name evidence="2" type="ORF">Phou_063590</name>
</gene>
<dbReference type="InterPro" id="IPR036374">
    <property type="entry name" value="OxRdtase_Mopterin-bd_sf"/>
</dbReference>
<reference evidence="2 3" key="1">
    <citation type="submission" date="2020-03" db="EMBL/GenBank/DDBJ databases">
        <title>Whole genome shotgun sequence of Phytohabitans houttuyneae NBRC 108639.</title>
        <authorList>
            <person name="Komaki H."/>
            <person name="Tamura T."/>
        </authorList>
    </citation>
    <scope>NUCLEOTIDE SEQUENCE [LARGE SCALE GENOMIC DNA]</scope>
    <source>
        <strain evidence="2 3">NBRC 108639</strain>
    </source>
</reference>
<reference evidence="2 3" key="2">
    <citation type="submission" date="2020-03" db="EMBL/GenBank/DDBJ databases">
        <authorList>
            <person name="Ichikawa N."/>
            <person name="Kimura A."/>
            <person name="Kitahashi Y."/>
            <person name="Uohara A."/>
        </authorList>
    </citation>
    <scope>NUCLEOTIDE SEQUENCE [LARGE SCALE GENOMIC DNA]</scope>
    <source>
        <strain evidence="2 3">NBRC 108639</strain>
    </source>
</reference>
<dbReference type="InterPro" id="IPR000572">
    <property type="entry name" value="OxRdtase_Mopterin-bd_dom"/>
</dbReference>
<name>A0A6V8KJ59_9ACTN</name>
<organism evidence="2 3">
    <name type="scientific">Phytohabitans houttuyneae</name>
    <dbReference type="NCBI Taxonomy" id="1076126"/>
    <lineage>
        <taxon>Bacteria</taxon>
        <taxon>Bacillati</taxon>
        <taxon>Actinomycetota</taxon>
        <taxon>Actinomycetes</taxon>
        <taxon>Micromonosporales</taxon>
        <taxon>Micromonosporaceae</taxon>
    </lineage>
</organism>